<dbReference type="EMBL" id="MU251572">
    <property type="protein sequence ID" value="KAG9231968.1"/>
    <property type="molecule type" value="Genomic_DNA"/>
</dbReference>
<accession>A0A9P7YDQ3</accession>
<keyword evidence="3" id="KW-1185">Reference proteome</keyword>
<organism evidence="2 3">
    <name type="scientific">Amylocarpus encephaloides</name>
    <dbReference type="NCBI Taxonomy" id="45428"/>
    <lineage>
        <taxon>Eukaryota</taxon>
        <taxon>Fungi</taxon>
        <taxon>Dikarya</taxon>
        <taxon>Ascomycota</taxon>
        <taxon>Pezizomycotina</taxon>
        <taxon>Leotiomycetes</taxon>
        <taxon>Helotiales</taxon>
        <taxon>Helotiales incertae sedis</taxon>
        <taxon>Amylocarpus</taxon>
    </lineage>
</organism>
<feature type="compositionally biased region" description="Basic and acidic residues" evidence="1">
    <location>
        <begin position="378"/>
        <end position="390"/>
    </location>
</feature>
<feature type="compositionally biased region" description="Low complexity" evidence="1">
    <location>
        <begin position="402"/>
        <end position="435"/>
    </location>
</feature>
<sequence>MGMLACIGRGRSIRRTSSYPRSPNRSLGADIAAGRTTPGTAFIEVPPTNVPGPPLQSMEDIPTLYRFWRHIFKRIKPPGYIAKAYHTSDPTTAGLQHPVQEIEEPWRPLQQETTHGASAHALSPEATSLLSSQHLAVPEPIMLCSTGKGTENASMGGTLLVVEGRRPREVAEDSTDGRKSASRATPGTVHGTERRPETAEASGSKTAEPQNPEQRRNERLFDASFGKQSRLDYNPSSTLSDPSAEAWIGASLLKLPSGESVSSKLFYDPGSTDNMITEALVARHGFRKHLIRPEDLQVFECVGQHFFTPRYYVEIELTDHEHGIVELRKASFNVADNLGGWALLVGRNFMFDNNLGMGPRTNPSTILVLTARPASEDAKQKQARLVEKNKHSQHLATQIMVGSSRSGTSSSSRRPSSSGQDAILSSRTSASSSTRVEGRTKL</sequence>
<gene>
    <name evidence="2" type="ORF">BJ875DRAFT_100211</name>
</gene>
<feature type="region of interest" description="Disordered" evidence="1">
    <location>
        <begin position="378"/>
        <end position="442"/>
    </location>
</feature>
<evidence type="ECO:0000256" key="1">
    <source>
        <dbReference type="SAM" id="MobiDB-lite"/>
    </source>
</evidence>
<evidence type="ECO:0000313" key="3">
    <source>
        <dbReference type="Proteomes" id="UP000824998"/>
    </source>
</evidence>
<name>A0A9P7YDQ3_9HELO</name>
<dbReference type="OrthoDB" id="3550781at2759"/>
<proteinExistence type="predicted"/>
<reference evidence="2" key="1">
    <citation type="journal article" date="2021" name="IMA Fungus">
        <title>Genomic characterization of three marine fungi, including Emericellopsis atlantica sp. nov. with signatures of a generalist lifestyle and marine biomass degradation.</title>
        <authorList>
            <person name="Hagestad O.C."/>
            <person name="Hou L."/>
            <person name="Andersen J.H."/>
            <person name="Hansen E.H."/>
            <person name="Altermark B."/>
            <person name="Li C."/>
            <person name="Kuhnert E."/>
            <person name="Cox R.J."/>
            <person name="Crous P.W."/>
            <person name="Spatafora J.W."/>
            <person name="Lail K."/>
            <person name="Amirebrahimi M."/>
            <person name="Lipzen A."/>
            <person name="Pangilinan J."/>
            <person name="Andreopoulos W."/>
            <person name="Hayes R.D."/>
            <person name="Ng V."/>
            <person name="Grigoriev I.V."/>
            <person name="Jackson S.A."/>
            <person name="Sutton T.D.S."/>
            <person name="Dobson A.D.W."/>
            <person name="Rama T."/>
        </authorList>
    </citation>
    <scope>NUCLEOTIDE SEQUENCE</scope>
    <source>
        <strain evidence="2">TRa018bII</strain>
    </source>
</reference>
<dbReference type="Proteomes" id="UP000824998">
    <property type="component" value="Unassembled WGS sequence"/>
</dbReference>
<protein>
    <submittedName>
        <fullName evidence="2">Uncharacterized protein</fullName>
    </submittedName>
</protein>
<feature type="compositionally biased region" description="Basic and acidic residues" evidence="1">
    <location>
        <begin position="163"/>
        <end position="179"/>
    </location>
</feature>
<feature type="compositionally biased region" description="Polar residues" evidence="1">
    <location>
        <begin position="201"/>
        <end position="212"/>
    </location>
</feature>
<comment type="caution">
    <text evidence="2">The sequence shown here is derived from an EMBL/GenBank/DDBJ whole genome shotgun (WGS) entry which is preliminary data.</text>
</comment>
<dbReference type="AlphaFoldDB" id="A0A9P7YDQ3"/>
<feature type="region of interest" description="Disordered" evidence="1">
    <location>
        <begin position="159"/>
        <end position="217"/>
    </location>
</feature>
<evidence type="ECO:0000313" key="2">
    <source>
        <dbReference type="EMBL" id="KAG9231968.1"/>
    </source>
</evidence>